<name>A0A366INE8_9MICO</name>
<dbReference type="EMBL" id="QNSB01000002">
    <property type="protein sequence ID" value="RBP73504.1"/>
    <property type="molecule type" value="Genomic_DNA"/>
</dbReference>
<feature type="domain" description="BioF2-like acetyltransferase" evidence="1">
    <location>
        <begin position="169"/>
        <end position="295"/>
    </location>
</feature>
<reference evidence="2 3" key="1">
    <citation type="submission" date="2018-06" db="EMBL/GenBank/DDBJ databases">
        <title>Freshwater and sediment microbial communities from various areas in North America, analyzing microbe dynamics in response to fracking.</title>
        <authorList>
            <person name="Lamendella R."/>
        </authorList>
    </citation>
    <scope>NUCLEOTIDE SEQUENCE [LARGE SCALE GENOMIC DNA]</scope>
    <source>
        <strain evidence="2 3">3b_TX</strain>
    </source>
</reference>
<evidence type="ECO:0000313" key="2">
    <source>
        <dbReference type="EMBL" id="RBP73504.1"/>
    </source>
</evidence>
<protein>
    <submittedName>
        <fullName evidence="2">Acetyltransferase (GNAT) family protein</fullName>
    </submittedName>
</protein>
<dbReference type="Proteomes" id="UP000253509">
    <property type="component" value="Unassembled WGS sequence"/>
</dbReference>
<dbReference type="InterPro" id="IPR038740">
    <property type="entry name" value="BioF2-like_GNAT_dom"/>
</dbReference>
<dbReference type="SUPFAM" id="SSF55729">
    <property type="entry name" value="Acyl-CoA N-acyltransferases (Nat)"/>
    <property type="match status" value="1"/>
</dbReference>
<proteinExistence type="predicted"/>
<evidence type="ECO:0000259" key="1">
    <source>
        <dbReference type="Pfam" id="PF13480"/>
    </source>
</evidence>
<organism evidence="2 3">
    <name type="scientific">Brevibacterium celere</name>
    <dbReference type="NCBI Taxonomy" id="225845"/>
    <lineage>
        <taxon>Bacteria</taxon>
        <taxon>Bacillati</taxon>
        <taxon>Actinomycetota</taxon>
        <taxon>Actinomycetes</taxon>
        <taxon>Micrococcales</taxon>
        <taxon>Brevibacteriaceae</taxon>
        <taxon>Brevibacterium</taxon>
    </lineage>
</organism>
<keyword evidence="3" id="KW-1185">Reference proteome</keyword>
<dbReference type="InterPro" id="IPR016181">
    <property type="entry name" value="Acyl_CoA_acyltransferase"/>
</dbReference>
<dbReference type="AlphaFoldDB" id="A0A366INE8"/>
<keyword evidence="2" id="KW-0808">Transferase</keyword>
<dbReference type="Pfam" id="PF13480">
    <property type="entry name" value="Acetyltransf_6"/>
    <property type="match status" value="1"/>
</dbReference>
<dbReference type="GO" id="GO:0016740">
    <property type="term" value="F:transferase activity"/>
    <property type="evidence" value="ECO:0007669"/>
    <property type="project" value="UniProtKB-KW"/>
</dbReference>
<comment type="caution">
    <text evidence="2">The sequence shown here is derived from an EMBL/GenBank/DDBJ whole genome shotgun (WGS) entry which is preliminary data.</text>
</comment>
<evidence type="ECO:0000313" key="3">
    <source>
        <dbReference type="Proteomes" id="UP000253509"/>
    </source>
</evidence>
<sequence length="363" mass="39739">MTGPPTRFEVWDSAAEDDREQWLAAWDRAGGGEPFSHPDYLDAVLADGESARCAHWASGGAEIIFAFVSRPIADAAGNPTGLTDIITPLVYGGPLGTIHRDGASRTFWDVMAAWARANSVVSEFIRFSPVDRLRAPDYPGTLRQQAPHVVRHLDGTDRDAILAEVGPKVRGKCRKAQRSGLTIHVDATGEMIEDFVDIYHETMRRVAASDRFFHGRDFFATVNTAFAGRFAYYYAMSGGRPVSGKLMLYADDVAYDFLSGTRTSELTTGAHVLTCVESMLGSLDRGVRDHVLTGGVTNSVEDSLLQFKRRLAPNGLSHYFTGERIFLPEIYAELSESRVADPGWFPRYRAPVPGVGASTGVQS</sequence>
<dbReference type="Gene3D" id="3.40.630.30">
    <property type="match status" value="1"/>
</dbReference>
<accession>A0A366INE8</accession>
<gene>
    <name evidence="2" type="ORF">DFO65_10232</name>
</gene>